<evidence type="ECO:0000313" key="3">
    <source>
        <dbReference type="Proteomes" id="UP000751852"/>
    </source>
</evidence>
<gene>
    <name evidence="2" type="ORF">HHH54_07540</name>
</gene>
<dbReference type="RefSeq" id="WP_198618234.1">
    <property type="nucleotide sequence ID" value="NZ_JABANU010000017.1"/>
</dbReference>
<keyword evidence="1" id="KW-0472">Membrane</keyword>
<feature type="transmembrane region" description="Helical" evidence="1">
    <location>
        <begin position="36"/>
        <end position="54"/>
    </location>
</feature>
<dbReference type="EMBL" id="JABANU010000017">
    <property type="protein sequence ID" value="MBI5975457.1"/>
    <property type="molecule type" value="Genomic_DNA"/>
</dbReference>
<protein>
    <submittedName>
        <fullName evidence="2">Uncharacterized protein</fullName>
    </submittedName>
</protein>
<feature type="transmembrane region" description="Helical" evidence="1">
    <location>
        <begin position="7"/>
        <end position="30"/>
    </location>
</feature>
<evidence type="ECO:0000313" key="2">
    <source>
        <dbReference type="EMBL" id="MBI5975457.1"/>
    </source>
</evidence>
<name>A0ABS0TAK2_9STAP</name>
<accession>A0ABS0TAK2</accession>
<sequence length="77" mass="8713">MTRKLLIPLLTFGIFLFLINCVLIVLYFVGKVDHNPILETIGILLILIYGIDTLRNNSGKLLYFLVGMIFLIIGISM</sequence>
<proteinExistence type="predicted"/>
<keyword evidence="3" id="KW-1185">Reference proteome</keyword>
<feature type="transmembrane region" description="Helical" evidence="1">
    <location>
        <begin position="61"/>
        <end position="76"/>
    </location>
</feature>
<evidence type="ECO:0000256" key="1">
    <source>
        <dbReference type="SAM" id="Phobius"/>
    </source>
</evidence>
<dbReference type="Proteomes" id="UP000751852">
    <property type="component" value="Unassembled WGS sequence"/>
</dbReference>
<keyword evidence="1" id="KW-1133">Transmembrane helix</keyword>
<organism evidence="2 3">
    <name type="scientific">Staphylococcus canis</name>
    <dbReference type="NCBI Taxonomy" id="2724942"/>
    <lineage>
        <taxon>Bacteria</taxon>
        <taxon>Bacillati</taxon>
        <taxon>Bacillota</taxon>
        <taxon>Bacilli</taxon>
        <taxon>Bacillales</taxon>
        <taxon>Staphylococcaceae</taxon>
        <taxon>Staphylococcus</taxon>
    </lineage>
</organism>
<comment type="caution">
    <text evidence="2">The sequence shown here is derived from an EMBL/GenBank/DDBJ whole genome shotgun (WGS) entry which is preliminary data.</text>
</comment>
<keyword evidence="1" id="KW-0812">Transmembrane</keyword>
<reference evidence="2 3" key="1">
    <citation type="submission" date="2020-04" db="EMBL/GenBank/DDBJ databases">
        <title>Staphylococcus species from domestic dog.</title>
        <authorList>
            <person name="Paterson G.K."/>
        </authorList>
    </citation>
    <scope>NUCLEOTIDE SEQUENCE [LARGE SCALE GENOMIC DNA]</scope>
    <source>
        <strain evidence="2 3">H16/1A</strain>
    </source>
</reference>